<name>A0A8J3DYG9_9RHOB</name>
<dbReference type="InterPro" id="IPR007712">
    <property type="entry name" value="RelE/ParE_toxin"/>
</dbReference>
<comment type="caution">
    <text evidence="3">The sequence shown here is derived from an EMBL/GenBank/DDBJ whole genome shotgun (WGS) entry which is preliminary data.</text>
</comment>
<dbReference type="Pfam" id="PF05016">
    <property type="entry name" value="ParE_toxin"/>
    <property type="match status" value="1"/>
</dbReference>
<reference evidence="3" key="2">
    <citation type="submission" date="2020-09" db="EMBL/GenBank/DDBJ databases">
        <authorList>
            <person name="Sun Q."/>
            <person name="Sedlacek I."/>
        </authorList>
    </citation>
    <scope>NUCLEOTIDE SEQUENCE</scope>
    <source>
        <strain evidence="3">CCM 7684</strain>
    </source>
</reference>
<evidence type="ECO:0000313" key="4">
    <source>
        <dbReference type="Proteomes" id="UP000602745"/>
    </source>
</evidence>
<dbReference type="AlphaFoldDB" id="A0A8J3DYG9"/>
<sequence length="108" mass="12704">MSVKHVVPRELARQDIEQAVDYYAREVGPEIALGFVRDLEQAFLFLAENPASGSPRYGFELDIDELRGWPLKRHPYLIFYMDREDHVDVWRILHAQRDLPQWLRAPAS</sequence>
<dbReference type="InterPro" id="IPR035093">
    <property type="entry name" value="RelE/ParE_toxin_dom_sf"/>
</dbReference>
<dbReference type="Proteomes" id="UP000602745">
    <property type="component" value="Unassembled WGS sequence"/>
</dbReference>
<dbReference type="RefSeq" id="WP_188410941.1">
    <property type="nucleotide sequence ID" value="NZ_BMCP01000006.1"/>
</dbReference>
<dbReference type="PANTHER" id="PTHR33755:SF8">
    <property type="entry name" value="TOXIN PARE2"/>
    <property type="match status" value="1"/>
</dbReference>
<gene>
    <name evidence="3" type="ORF">GCM10007276_33130</name>
</gene>
<comment type="similarity">
    <text evidence="1">Belongs to the RelE toxin family.</text>
</comment>
<keyword evidence="4" id="KW-1185">Reference proteome</keyword>
<reference evidence="3" key="1">
    <citation type="journal article" date="2014" name="Int. J. Syst. Evol. Microbiol.">
        <title>Complete genome sequence of Corynebacterium casei LMG S-19264T (=DSM 44701T), isolated from a smear-ripened cheese.</title>
        <authorList>
            <consortium name="US DOE Joint Genome Institute (JGI-PGF)"/>
            <person name="Walter F."/>
            <person name="Albersmeier A."/>
            <person name="Kalinowski J."/>
            <person name="Ruckert C."/>
        </authorList>
    </citation>
    <scope>NUCLEOTIDE SEQUENCE</scope>
    <source>
        <strain evidence="3">CCM 7684</strain>
    </source>
</reference>
<organism evidence="3 4">
    <name type="scientific">Agaricicola taiwanensis</name>
    <dbReference type="NCBI Taxonomy" id="591372"/>
    <lineage>
        <taxon>Bacteria</taxon>
        <taxon>Pseudomonadati</taxon>
        <taxon>Pseudomonadota</taxon>
        <taxon>Alphaproteobacteria</taxon>
        <taxon>Rhodobacterales</taxon>
        <taxon>Paracoccaceae</taxon>
        <taxon>Agaricicola</taxon>
    </lineage>
</organism>
<dbReference type="EMBL" id="BMCP01000006">
    <property type="protein sequence ID" value="GGE53475.1"/>
    <property type="molecule type" value="Genomic_DNA"/>
</dbReference>
<evidence type="ECO:0000256" key="1">
    <source>
        <dbReference type="ARBA" id="ARBA00006226"/>
    </source>
</evidence>
<evidence type="ECO:0000256" key="2">
    <source>
        <dbReference type="ARBA" id="ARBA00022649"/>
    </source>
</evidence>
<evidence type="ECO:0000313" key="3">
    <source>
        <dbReference type="EMBL" id="GGE53475.1"/>
    </source>
</evidence>
<proteinExistence type="inferred from homology"/>
<protein>
    <submittedName>
        <fullName evidence="3">Plasmid stabilization protein</fullName>
    </submittedName>
</protein>
<dbReference type="InterPro" id="IPR051803">
    <property type="entry name" value="TA_system_RelE-like_toxin"/>
</dbReference>
<dbReference type="Gene3D" id="3.30.2310.20">
    <property type="entry name" value="RelE-like"/>
    <property type="match status" value="1"/>
</dbReference>
<dbReference type="PANTHER" id="PTHR33755">
    <property type="entry name" value="TOXIN PARE1-RELATED"/>
    <property type="match status" value="1"/>
</dbReference>
<keyword evidence="2" id="KW-1277">Toxin-antitoxin system</keyword>
<accession>A0A8J3DYG9</accession>